<name>A6NUA5_9FIRM</name>
<organism evidence="1 2">
    <name type="scientific">Pseudoflavonifractor capillosus ATCC 29799</name>
    <dbReference type="NCBI Taxonomy" id="411467"/>
    <lineage>
        <taxon>Bacteria</taxon>
        <taxon>Bacillati</taxon>
        <taxon>Bacillota</taxon>
        <taxon>Clostridia</taxon>
        <taxon>Eubacteriales</taxon>
        <taxon>Oscillospiraceae</taxon>
        <taxon>Pseudoflavonifractor</taxon>
    </lineage>
</organism>
<reference evidence="1 2" key="1">
    <citation type="submission" date="2007-04" db="EMBL/GenBank/DDBJ databases">
        <authorList>
            <person name="Fulton L."/>
            <person name="Clifton S."/>
            <person name="Fulton B."/>
            <person name="Xu J."/>
            <person name="Minx P."/>
            <person name="Pepin K.H."/>
            <person name="Johnson M."/>
            <person name="Thiruvilangam P."/>
            <person name="Bhonagiri V."/>
            <person name="Nash W.E."/>
            <person name="Mardis E.R."/>
            <person name="Wilson R.K."/>
        </authorList>
    </citation>
    <scope>NUCLEOTIDE SEQUENCE [LARGE SCALE GENOMIC DNA]</scope>
    <source>
        <strain evidence="1 2">ATCC 29799</strain>
    </source>
</reference>
<keyword evidence="2" id="KW-1185">Reference proteome</keyword>
<dbReference type="eggNOG" id="ENOG50346WV">
    <property type="taxonomic scope" value="Bacteria"/>
</dbReference>
<sequence>MEVRRMRIEMTFDQQKVERQGWTMEAVQETVKKNFEARGLRCIREGNVLSAVGKGGGQDFSDLWAVTTALLRTDWFPAFAAACVWHDDNGAQEDVLSQAWKVPGRRMD</sequence>
<dbReference type="EMBL" id="AAXG02000011">
    <property type="protein sequence ID" value="EDN00452.1"/>
    <property type="molecule type" value="Genomic_DNA"/>
</dbReference>
<proteinExistence type="predicted"/>
<dbReference type="AlphaFoldDB" id="A6NUA5"/>
<accession>A6NUA5</accession>
<dbReference type="STRING" id="411467.BACCAP_01787"/>
<dbReference type="Proteomes" id="UP000003639">
    <property type="component" value="Unassembled WGS sequence"/>
</dbReference>
<evidence type="ECO:0000313" key="2">
    <source>
        <dbReference type="Proteomes" id="UP000003639"/>
    </source>
</evidence>
<evidence type="ECO:0000313" key="1">
    <source>
        <dbReference type="EMBL" id="EDN00452.1"/>
    </source>
</evidence>
<protein>
    <submittedName>
        <fullName evidence="1">Uncharacterized protein</fullName>
    </submittedName>
</protein>
<gene>
    <name evidence="1" type="ORF">BACCAP_01787</name>
</gene>
<reference evidence="1 2" key="2">
    <citation type="submission" date="2007-06" db="EMBL/GenBank/DDBJ databases">
        <title>Draft genome sequence of Pseudoflavonifractor capillosus ATCC 29799.</title>
        <authorList>
            <person name="Sudarsanam P."/>
            <person name="Ley R."/>
            <person name="Guruge J."/>
            <person name="Turnbaugh P.J."/>
            <person name="Mahowald M."/>
            <person name="Liep D."/>
            <person name="Gordon J."/>
        </authorList>
    </citation>
    <scope>NUCLEOTIDE SEQUENCE [LARGE SCALE GENOMIC DNA]</scope>
    <source>
        <strain evidence="1 2">ATCC 29799</strain>
    </source>
</reference>
<comment type="caution">
    <text evidence="1">The sequence shown here is derived from an EMBL/GenBank/DDBJ whole genome shotgun (WGS) entry which is preliminary data.</text>
</comment>